<sequence>MHDDADGAPPPPPRRGNRSSDRGARSCVCLSFSDASLSPSPRLRYSLRPSSTFRQRDLHAYVGTRLHAARTAVLAIPLGLATLASVMFSLGRLALTLVVALAIIVCFVVVVVAL</sequence>
<comment type="caution">
    <text evidence="3">The sequence shown here is derived from an EMBL/GenBank/DDBJ whole genome shotgun (WGS) entry which is preliminary data.</text>
</comment>
<evidence type="ECO:0000313" key="3">
    <source>
        <dbReference type="EMBL" id="TPP49221.1"/>
    </source>
</evidence>
<evidence type="ECO:0000256" key="1">
    <source>
        <dbReference type="SAM" id="MobiDB-lite"/>
    </source>
</evidence>
<keyword evidence="2" id="KW-1133">Transmembrane helix</keyword>
<dbReference type="EMBL" id="RHLD01000060">
    <property type="protein sequence ID" value="TPP49221.1"/>
    <property type="molecule type" value="Genomic_DNA"/>
</dbReference>
<keyword evidence="2" id="KW-0812">Transmembrane</keyword>
<feature type="transmembrane region" description="Helical" evidence="2">
    <location>
        <begin position="94"/>
        <end position="113"/>
    </location>
</feature>
<feature type="region of interest" description="Disordered" evidence="1">
    <location>
        <begin position="1"/>
        <end position="23"/>
    </location>
</feature>
<organism evidence="3 4">
    <name type="scientific">Leishmania donovani</name>
    <dbReference type="NCBI Taxonomy" id="5661"/>
    <lineage>
        <taxon>Eukaryota</taxon>
        <taxon>Discoba</taxon>
        <taxon>Euglenozoa</taxon>
        <taxon>Kinetoplastea</taxon>
        <taxon>Metakinetoplastina</taxon>
        <taxon>Trypanosomatida</taxon>
        <taxon>Trypanosomatidae</taxon>
        <taxon>Leishmaniinae</taxon>
        <taxon>Leishmania</taxon>
    </lineage>
</organism>
<evidence type="ECO:0000313" key="4">
    <source>
        <dbReference type="Proteomes" id="UP000318821"/>
    </source>
</evidence>
<dbReference type="Proteomes" id="UP000318821">
    <property type="component" value="Unassembled WGS sequence"/>
</dbReference>
<name>A0A504XJZ5_LEIDO</name>
<gene>
    <name evidence="3" type="ORF">CGC20_4515</name>
</gene>
<accession>A0A504XJZ5</accession>
<proteinExistence type="predicted"/>
<reference evidence="4" key="1">
    <citation type="submission" date="2019-02" db="EMBL/GenBank/DDBJ databases">
        <title>FDA dAtabase for Regulatory Grade micrObial Sequences (FDA-ARGOS): Supporting development and validation of Infectious Disease Dx tests.</title>
        <authorList>
            <person name="Duncan R."/>
            <person name="Fisher C."/>
            <person name="Tallon L."/>
            <person name="Sadzewicz L."/>
            <person name="Sengamalay N."/>
            <person name="Ott S."/>
            <person name="Godinez A."/>
            <person name="Nagaraj S."/>
            <person name="Vavikolanu K."/>
            <person name="Vyas G."/>
            <person name="Nadendla S."/>
            <person name="Aluvathingal J."/>
            <person name="Sichtig H."/>
        </authorList>
    </citation>
    <scope>NUCLEOTIDE SEQUENCE [LARGE SCALE GENOMIC DNA]</scope>
    <source>
        <strain evidence="4">FDAARGOS_360</strain>
    </source>
</reference>
<evidence type="ECO:0000256" key="2">
    <source>
        <dbReference type="SAM" id="Phobius"/>
    </source>
</evidence>
<dbReference type="AlphaFoldDB" id="A0A504XJZ5"/>
<protein>
    <submittedName>
        <fullName evidence="3">Putative integral membrane protein</fullName>
    </submittedName>
</protein>
<keyword evidence="2" id="KW-0472">Membrane</keyword>
<feature type="transmembrane region" description="Helical" evidence="2">
    <location>
        <begin position="68"/>
        <end position="88"/>
    </location>
</feature>